<keyword evidence="3" id="KW-1185">Reference proteome</keyword>
<reference evidence="2" key="2">
    <citation type="submission" date="2020-11" db="EMBL/GenBank/DDBJ databases">
        <authorList>
            <person name="McCartney M.A."/>
            <person name="Auch B."/>
            <person name="Kono T."/>
            <person name="Mallez S."/>
            <person name="Becker A."/>
            <person name="Gohl D.M."/>
            <person name="Silverstein K.A.T."/>
            <person name="Koren S."/>
            <person name="Bechman K.B."/>
            <person name="Herman A."/>
            <person name="Abrahante J.E."/>
            <person name="Garbe J."/>
        </authorList>
    </citation>
    <scope>NUCLEOTIDE SEQUENCE</scope>
    <source>
        <strain evidence="2">Duluth1</strain>
        <tissue evidence="2">Whole animal</tissue>
    </source>
</reference>
<organism evidence="2 3">
    <name type="scientific">Dreissena polymorpha</name>
    <name type="common">Zebra mussel</name>
    <name type="synonym">Mytilus polymorpha</name>
    <dbReference type="NCBI Taxonomy" id="45954"/>
    <lineage>
        <taxon>Eukaryota</taxon>
        <taxon>Metazoa</taxon>
        <taxon>Spiralia</taxon>
        <taxon>Lophotrochozoa</taxon>
        <taxon>Mollusca</taxon>
        <taxon>Bivalvia</taxon>
        <taxon>Autobranchia</taxon>
        <taxon>Heteroconchia</taxon>
        <taxon>Euheterodonta</taxon>
        <taxon>Imparidentia</taxon>
        <taxon>Neoheterodontei</taxon>
        <taxon>Myida</taxon>
        <taxon>Dreissenoidea</taxon>
        <taxon>Dreissenidae</taxon>
        <taxon>Dreissena</taxon>
    </lineage>
</organism>
<dbReference type="Proteomes" id="UP000828390">
    <property type="component" value="Unassembled WGS sequence"/>
</dbReference>
<name>A0A9D4F4G3_DREPO</name>
<comment type="caution">
    <text evidence="2">The sequence shown here is derived from an EMBL/GenBank/DDBJ whole genome shotgun (WGS) entry which is preliminary data.</text>
</comment>
<reference evidence="2" key="1">
    <citation type="journal article" date="2019" name="bioRxiv">
        <title>The Genome of the Zebra Mussel, Dreissena polymorpha: A Resource for Invasive Species Research.</title>
        <authorList>
            <person name="McCartney M.A."/>
            <person name="Auch B."/>
            <person name="Kono T."/>
            <person name="Mallez S."/>
            <person name="Zhang Y."/>
            <person name="Obille A."/>
            <person name="Becker A."/>
            <person name="Abrahante J.E."/>
            <person name="Garbe J."/>
            <person name="Badalamenti J.P."/>
            <person name="Herman A."/>
            <person name="Mangelson H."/>
            <person name="Liachko I."/>
            <person name="Sullivan S."/>
            <person name="Sone E.D."/>
            <person name="Koren S."/>
            <person name="Silverstein K.A.T."/>
            <person name="Beckman K.B."/>
            <person name="Gohl D.M."/>
        </authorList>
    </citation>
    <scope>NUCLEOTIDE SEQUENCE</scope>
    <source>
        <strain evidence="2">Duluth1</strain>
        <tissue evidence="2">Whole animal</tissue>
    </source>
</reference>
<dbReference type="AlphaFoldDB" id="A0A9D4F4G3"/>
<evidence type="ECO:0000313" key="3">
    <source>
        <dbReference type="Proteomes" id="UP000828390"/>
    </source>
</evidence>
<accession>A0A9D4F4G3</accession>
<dbReference type="EMBL" id="JAIWYP010000008">
    <property type="protein sequence ID" value="KAH3790798.1"/>
    <property type="molecule type" value="Genomic_DNA"/>
</dbReference>
<sequence>MTRLLDSIVSLAGMVPQPQFESSAQEAPTAEQPGTRRGVAWAKHRGYRGREL</sequence>
<feature type="compositionally biased region" description="Basic residues" evidence="1">
    <location>
        <begin position="42"/>
        <end position="52"/>
    </location>
</feature>
<evidence type="ECO:0000256" key="1">
    <source>
        <dbReference type="SAM" id="MobiDB-lite"/>
    </source>
</evidence>
<evidence type="ECO:0000313" key="2">
    <source>
        <dbReference type="EMBL" id="KAH3790798.1"/>
    </source>
</evidence>
<proteinExistence type="predicted"/>
<feature type="region of interest" description="Disordered" evidence="1">
    <location>
        <begin position="19"/>
        <end position="52"/>
    </location>
</feature>
<gene>
    <name evidence="2" type="ORF">DPMN_169005</name>
</gene>
<protein>
    <submittedName>
        <fullName evidence="2">Uncharacterized protein</fullName>
    </submittedName>
</protein>